<dbReference type="Proteomes" id="UP000289323">
    <property type="component" value="Unassembled WGS sequence"/>
</dbReference>
<dbReference type="Pfam" id="PF13424">
    <property type="entry name" value="TPR_12"/>
    <property type="match status" value="1"/>
</dbReference>
<gene>
    <name evidence="5" type="ORF">TT172_LOCUS2404</name>
</gene>
<sequence length="424" mass="48013">MRFDRVSGVIEELLSLSLVQRDANTDNISVHRLVQSEFRYHLKTTLQQRFQDASQLVYHAFPKQVFGRTFRPHFQECATLIQHVYSLRDHAEQTATGTRSGQHGDGLRPSKDFCRLMCNAAYYLVETGTTKELARMVDITMAAFKSTGLSDEDLLSFAHFCNSAALEREMNGDFAAAKDLLERARDIRCRELPSGHEDIWVVMNNLGNLNLSLGNYSEALRYHLLCQESVAMEVKDNVQMNWNNLGRCYTGLGRYSEAMGAFEKAKLVNGSELGFRTYYYWVGNMYMAQGNLDAAKTMYTEGQERLRAVGEAISADMAVCLYKLGLIALRKYSGSRAKEELDQAISHFREAITMMEFLKVADCEVARASYMLSTALLLRAGGEAEAAVWLEKAERVREWMQGTGYKAEAHGDAVYDMLVESWVR</sequence>
<dbReference type="PANTHER" id="PTHR45641:SF19">
    <property type="entry name" value="NEPHROCYSTIN-3"/>
    <property type="match status" value="1"/>
</dbReference>
<evidence type="ECO:0000313" key="5">
    <source>
        <dbReference type="EMBL" id="SPQ19985.1"/>
    </source>
</evidence>
<dbReference type="InterPro" id="IPR019734">
    <property type="entry name" value="TPR_rpt"/>
</dbReference>
<reference evidence="5 6" key="1">
    <citation type="submission" date="2018-04" db="EMBL/GenBank/DDBJ databases">
        <authorList>
            <person name="Huttner S."/>
            <person name="Dainat J."/>
        </authorList>
    </citation>
    <scope>NUCLEOTIDE SEQUENCE [LARGE SCALE GENOMIC DNA]</scope>
</reference>
<evidence type="ECO:0000256" key="3">
    <source>
        <dbReference type="PROSITE-ProRule" id="PRU00339"/>
    </source>
</evidence>
<proteinExistence type="predicted"/>
<dbReference type="PANTHER" id="PTHR45641">
    <property type="entry name" value="TETRATRICOPEPTIDE REPEAT PROTEIN (AFU_ORTHOLOGUE AFUA_6G03870)"/>
    <property type="match status" value="1"/>
</dbReference>
<dbReference type="SUPFAM" id="SSF48452">
    <property type="entry name" value="TPR-like"/>
    <property type="match status" value="1"/>
</dbReference>
<dbReference type="Gene3D" id="1.25.40.10">
    <property type="entry name" value="Tetratricopeptide repeat domain"/>
    <property type="match status" value="2"/>
</dbReference>
<dbReference type="InterPro" id="IPR056681">
    <property type="entry name" value="DUF7779"/>
</dbReference>
<name>A0A3S4AKL9_9PEZI</name>
<protein>
    <submittedName>
        <fullName evidence="5">7fa417f1-7c3e-4639-b8f3-d50a0ff5b2f6</fullName>
    </submittedName>
</protein>
<feature type="repeat" description="TPR" evidence="3">
    <location>
        <begin position="239"/>
        <end position="272"/>
    </location>
</feature>
<dbReference type="Pfam" id="PF13181">
    <property type="entry name" value="TPR_8"/>
    <property type="match status" value="2"/>
</dbReference>
<accession>A0A3S4AKL9</accession>
<evidence type="ECO:0000256" key="2">
    <source>
        <dbReference type="ARBA" id="ARBA00022803"/>
    </source>
</evidence>
<keyword evidence="1" id="KW-0677">Repeat</keyword>
<evidence type="ECO:0000313" key="6">
    <source>
        <dbReference type="Proteomes" id="UP000289323"/>
    </source>
</evidence>
<evidence type="ECO:0000256" key="1">
    <source>
        <dbReference type="ARBA" id="ARBA00022737"/>
    </source>
</evidence>
<evidence type="ECO:0000259" key="4">
    <source>
        <dbReference type="Pfam" id="PF25000"/>
    </source>
</evidence>
<dbReference type="SMART" id="SM00028">
    <property type="entry name" value="TPR"/>
    <property type="match status" value="4"/>
</dbReference>
<dbReference type="PROSITE" id="PS50005">
    <property type="entry name" value="TPR"/>
    <property type="match status" value="1"/>
</dbReference>
<feature type="domain" description="DUF7779" evidence="4">
    <location>
        <begin position="11"/>
        <end position="44"/>
    </location>
</feature>
<dbReference type="EMBL" id="OUUZ01000003">
    <property type="protein sequence ID" value="SPQ19985.1"/>
    <property type="molecule type" value="Genomic_DNA"/>
</dbReference>
<organism evidence="5 6">
    <name type="scientific">Thermothielavioides terrestris</name>
    <dbReference type="NCBI Taxonomy" id="2587410"/>
    <lineage>
        <taxon>Eukaryota</taxon>
        <taxon>Fungi</taxon>
        <taxon>Dikarya</taxon>
        <taxon>Ascomycota</taxon>
        <taxon>Pezizomycotina</taxon>
        <taxon>Sordariomycetes</taxon>
        <taxon>Sordariomycetidae</taxon>
        <taxon>Sordariales</taxon>
        <taxon>Chaetomiaceae</taxon>
        <taxon>Thermothielavioides</taxon>
    </lineage>
</organism>
<dbReference type="Pfam" id="PF25000">
    <property type="entry name" value="DUF7779"/>
    <property type="match status" value="1"/>
</dbReference>
<keyword evidence="2 3" id="KW-0802">TPR repeat</keyword>
<dbReference type="AlphaFoldDB" id="A0A3S4AKL9"/>
<dbReference type="InterPro" id="IPR011990">
    <property type="entry name" value="TPR-like_helical_dom_sf"/>
</dbReference>